<evidence type="ECO:0000313" key="2">
    <source>
        <dbReference type="Proteomes" id="UP000826146"/>
    </source>
</evidence>
<proteinExistence type="predicted"/>
<name>A0ABN6ICZ2_9HELI</name>
<protein>
    <recommendedName>
        <fullName evidence="3">Phage tail assembly protein</fullName>
    </recommendedName>
</protein>
<evidence type="ECO:0000313" key="1">
    <source>
        <dbReference type="EMBL" id="BCZ19510.1"/>
    </source>
</evidence>
<gene>
    <name evidence="1" type="ORF">NHP190012_11520</name>
</gene>
<sequence>MPLKPIQLNKQEFQFRDGQKVEIYEPTLYQIQKAMKAGDDVAQIKSLLLDCSVGELDEPFLNALPLEEFEKLAQVVAKFRGVDEKN</sequence>
<organism evidence="1 2">
    <name type="scientific">Helicobacter gastrofelis</name>
    <dbReference type="NCBI Taxonomy" id="2849642"/>
    <lineage>
        <taxon>Bacteria</taxon>
        <taxon>Pseudomonadati</taxon>
        <taxon>Campylobacterota</taxon>
        <taxon>Epsilonproteobacteria</taxon>
        <taxon>Campylobacterales</taxon>
        <taxon>Helicobacteraceae</taxon>
        <taxon>Helicobacter</taxon>
    </lineage>
</organism>
<evidence type="ECO:0008006" key="3">
    <source>
        <dbReference type="Google" id="ProtNLM"/>
    </source>
</evidence>
<accession>A0ABN6ICZ2</accession>
<keyword evidence="2" id="KW-1185">Reference proteome</keyword>
<dbReference type="Proteomes" id="UP000826146">
    <property type="component" value="Chromosome"/>
</dbReference>
<reference evidence="1 2" key="1">
    <citation type="submission" date="2021-07" db="EMBL/GenBank/DDBJ databases">
        <title>Novel Helicobacter sp. Isolated from a cat.</title>
        <authorList>
            <person name="Rimbara E."/>
            <person name="Suzuki M."/>
        </authorList>
    </citation>
    <scope>NUCLEOTIDE SEQUENCE [LARGE SCALE GENOMIC DNA]</scope>
    <source>
        <strain evidence="2">NHP19-012</strain>
    </source>
</reference>
<dbReference type="EMBL" id="AP024819">
    <property type="protein sequence ID" value="BCZ19510.1"/>
    <property type="molecule type" value="Genomic_DNA"/>
</dbReference>
<dbReference type="RefSeq" id="WP_221271298.1">
    <property type="nucleotide sequence ID" value="NZ_AP024819.1"/>
</dbReference>